<organism evidence="3 4">
    <name type="scientific">Effrenium voratum</name>
    <dbReference type="NCBI Taxonomy" id="2562239"/>
    <lineage>
        <taxon>Eukaryota</taxon>
        <taxon>Sar</taxon>
        <taxon>Alveolata</taxon>
        <taxon>Dinophyceae</taxon>
        <taxon>Suessiales</taxon>
        <taxon>Symbiodiniaceae</taxon>
        <taxon>Effrenium</taxon>
    </lineage>
</organism>
<dbReference type="Gene3D" id="3.10.20.90">
    <property type="entry name" value="Phosphatidylinositol 3-kinase Catalytic Subunit, Chain A, domain 1"/>
    <property type="match status" value="1"/>
</dbReference>
<evidence type="ECO:0000259" key="2">
    <source>
        <dbReference type="PROSITE" id="PS50053"/>
    </source>
</evidence>
<accession>A0AA36MJM3</accession>
<proteinExistence type="predicted"/>
<dbReference type="Pfam" id="PF13475">
    <property type="entry name" value="DUF4116"/>
    <property type="match status" value="3"/>
</dbReference>
<reference evidence="3" key="1">
    <citation type="submission" date="2023-08" db="EMBL/GenBank/DDBJ databases">
        <authorList>
            <person name="Chen Y."/>
            <person name="Shah S."/>
            <person name="Dougan E. K."/>
            <person name="Thang M."/>
            <person name="Chan C."/>
        </authorList>
    </citation>
    <scope>NUCLEOTIDE SEQUENCE</scope>
</reference>
<evidence type="ECO:0000313" key="4">
    <source>
        <dbReference type="Proteomes" id="UP001178507"/>
    </source>
</evidence>
<comment type="caution">
    <text evidence="3">The sequence shown here is derived from an EMBL/GenBank/DDBJ whole genome shotgun (WGS) entry which is preliminary data.</text>
</comment>
<name>A0AA36MJM3_9DINO</name>
<dbReference type="AlphaFoldDB" id="A0AA36MJM3"/>
<evidence type="ECO:0000313" key="3">
    <source>
        <dbReference type="EMBL" id="CAJ1370725.1"/>
    </source>
</evidence>
<sequence length="632" mass="69726">MEPRKRSGTWQHGEGTASGKPLRKRAQSLELRRARPEGRSSVTVQLTVGLSATSISIDVESATTVEKLRRKVEEATGISQRAQMLTVDQRPLSSDANPKLLCEVAPEVFHPDSVVDLEVTVLRRCSQAQAQWLDMLEQGDEAARSGLFSGVARELQEVCDFTRLSRFRHVLQEHMMNDAHRYAYHRLRVHLHQERFPFGAHMFSGDVCTWLQQDENFLLMALEINTPAAEVQTPILLYGAREQIQKNLDLAKQLAGNSRVDPLVLADVAPQVLNDREFLLIAATRSGAILQLAPPELQQDLELVRACVSQSGSALRFVAPELKANKDIVLQAVSSTGLALEHVARDLRDDSEVVRRAVQTTGLALEFASDRLHGDRGVVLAAVGQDGCAIQFAAPQLRDDSEVVKQAVQASGQALKHVSERLRNHREVVVLAAKQHPQSLQYASTMLRSDLSTVMDAVSASFKAFEFASDVLQENLEVIRCAARQLLASHGIFVAADEQLPSAIEANVLLVSKESGVHLLAALQTGLLTSRSFGMAVVRNDPQMYRKLEAHVKADKEVSLEAVRRLPELFLDLPFLSRSDLDIQVAAVGQKPEMISFVLKTDVHRVLDALKVQKEKKPKVEWPSGAVATTAN</sequence>
<dbReference type="Proteomes" id="UP001178507">
    <property type="component" value="Unassembled WGS sequence"/>
</dbReference>
<dbReference type="SUPFAM" id="SSF54236">
    <property type="entry name" value="Ubiquitin-like"/>
    <property type="match status" value="1"/>
</dbReference>
<dbReference type="PROSITE" id="PS50053">
    <property type="entry name" value="UBIQUITIN_2"/>
    <property type="match status" value="1"/>
</dbReference>
<dbReference type="InterPro" id="IPR029071">
    <property type="entry name" value="Ubiquitin-like_domsf"/>
</dbReference>
<dbReference type="InterPro" id="IPR000626">
    <property type="entry name" value="Ubiquitin-like_dom"/>
</dbReference>
<evidence type="ECO:0000256" key="1">
    <source>
        <dbReference type="SAM" id="MobiDB-lite"/>
    </source>
</evidence>
<dbReference type="EMBL" id="CAUJNA010000034">
    <property type="protein sequence ID" value="CAJ1370725.1"/>
    <property type="molecule type" value="Genomic_DNA"/>
</dbReference>
<feature type="region of interest" description="Disordered" evidence="1">
    <location>
        <begin position="1"/>
        <end position="38"/>
    </location>
</feature>
<keyword evidence="4" id="KW-1185">Reference proteome</keyword>
<gene>
    <name evidence="3" type="ORF">EVOR1521_LOCUS1231</name>
</gene>
<dbReference type="CDD" id="cd17039">
    <property type="entry name" value="Ubl_ubiquitin_like"/>
    <property type="match status" value="1"/>
</dbReference>
<protein>
    <recommendedName>
        <fullName evidence="2">Ubiquitin-like domain-containing protein</fullName>
    </recommendedName>
</protein>
<feature type="domain" description="Ubiquitin-like" evidence="2">
    <location>
        <begin position="40"/>
        <end position="95"/>
    </location>
</feature>
<dbReference type="InterPro" id="IPR025197">
    <property type="entry name" value="DUF4116"/>
</dbReference>